<feature type="domain" description="SGNH hydrolase-type esterase" evidence="4">
    <location>
        <begin position="115"/>
        <end position="338"/>
    </location>
</feature>
<proteinExistence type="predicted"/>
<evidence type="ECO:0000313" key="6">
    <source>
        <dbReference type="Proteomes" id="UP000295411"/>
    </source>
</evidence>
<keyword evidence="2" id="KW-1015">Disulfide bond</keyword>
<dbReference type="CDD" id="cd01823">
    <property type="entry name" value="SEST_like"/>
    <property type="match status" value="1"/>
</dbReference>
<dbReference type="PANTHER" id="PTHR37981">
    <property type="entry name" value="LIPASE 2"/>
    <property type="match status" value="1"/>
</dbReference>
<dbReference type="Proteomes" id="UP000295411">
    <property type="component" value="Unassembled WGS sequence"/>
</dbReference>
<dbReference type="InterPro" id="IPR036514">
    <property type="entry name" value="SGNH_hydro_sf"/>
</dbReference>
<accession>A0A4R5TWH8</accession>
<sequence>MGPHRDRGAHPAPLPDPRNRRGPRGRRRRVRGAAGGPPEHRGERLSGPVGLDSVEDMTARRPFAARPLRPARKPAARWSVLPAALLAASLAASVAACTPAEPAPPAPPEPLSYVAVGDSYASGLGAGSYSGECGRSPLGLPGLLDAEDAVELAADGTCAGAVAAPGTAPSSVPAQVSQLVEEGSLGPQTDLVTVSAGGNDAGFGQVAGTCATAPLESCRRLIEETTALVLPALARDLDALYGQLRRAAPEAVVVVTGYPHLFSPEFGTADALSLPAQEAFNAGTDSLNAVLKETAAAHGFLWVPTTEGFRSHGLGAPEPWITGAGEPDGLHPSAEGYRSGYLPAVRDGADLAALQREQPAR</sequence>
<feature type="disulfide bond" evidence="2">
    <location>
        <begin position="133"/>
        <end position="158"/>
    </location>
</feature>
<dbReference type="EMBL" id="SMTK01000003">
    <property type="protein sequence ID" value="TDK25501.1"/>
    <property type="molecule type" value="Genomic_DNA"/>
</dbReference>
<dbReference type="AlphaFoldDB" id="A0A4R5TWH8"/>
<dbReference type="PANTHER" id="PTHR37981:SF1">
    <property type="entry name" value="SGNH HYDROLASE-TYPE ESTERASE DOMAIN-CONTAINING PROTEIN"/>
    <property type="match status" value="1"/>
</dbReference>
<feature type="compositionally biased region" description="Basic residues" evidence="3">
    <location>
        <begin position="20"/>
        <end position="31"/>
    </location>
</feature>
<evidence type="ECO:0000259" key="4">
    <source>
        <dbReference type="Pfam" id="PF13472"/>
    </source>
</evidence>
<dbReference type="SUPFAM" id="SSF52266">
    <property type="entry name" value="SGNH hydrolase"/>
    <property type="match status" value="1"/>
</dbReference>
<dbReference type="OrthoDB" id="5503950at2"/>
<keyword evidence="5" id="KW-0378">Hydrolase</keyword>
<dbReference type="InterPro" id="IPR037460">
    <property type="entry name" value="SEST-like"/>
</dbReference>
<name>A0A4R5TWH8_9MICC</name>
<comment type="caution">
    <text evidence="5">The sequence shown here is derived from an EMBL/GenBank/DDBJ whole genome shotgun (WGS) entry which is preliminary data.</text>
</comment>
<organism evidence="5 6">
    <name type="scientific">Arthrobacter crusticola</name>
    <dbReference type="NCBI Taxonomy" id="2547960"/>
    <lineage>
        <taxon>Bacteria</taxon>
        <taxon>Bacillati</taxon>
        <taxon>Actinomycetota</taxon>
        <taxon>Actinomycetes</taxon>
        <taxon>Micrococcales</taxon>
        <taxon>Micrococcaceae</taxon>
        <taxon>Arthrobacter</taxon>
    </lineage>
</organism>
<dbReference type="GO" id="GO:0004806">
    <property type="term" value="F:triacylglycerol lipase activity"/>
    <property type="evidence" value="ECO:0007669"/>
    <property type="project" value="TreeGrafter"/>
</dbReference>
<reference evidence="5 6" key="1">
    <citation type="submission" date="2019-03" db="EMBL/GenBank/DDBJ databases">
        <title>Arthrobacter sp. nov., an bacterium isolated from biocrust in Mu Us Desert.</title>
        <authorList>
            <person name="Lixiong L."/>
        </authorList>
    </citation>
    <scope>NUCLEOTIDE SEQUENCE [LARGE SCALE GENOMIC DNA]</scope>
    <source>
        <strain evidence="5 6">SLN-3</strain>
    </source>
</reference>
<dbReference type="Pfam" id="PF13472">
    <property type="entry name" value="Lipase_GDSL_2"/>
    <property type="match status" value="1"/>
</dbReference>
<feature type="active site" evidence="1">
    <location>
        <position position="331"/>
    </location>
</feature>
<feature type="active site" description="Nucleophile" evidence="1">
    <location>
        <position position="119"/>
    </location>
</feature>
<evidence type="ECO:0000313" key="5">
    <source>
        <dbReference type="EMBL" id="TDK25501.1"/>
    </source>
</evidence>
<dbReference type="GO" id="GO:0019433">
    <property type="term" value="P:triglyceride catabolic process"/>
    <property type="evidence" value="ECO:0007669"/>
    <property type="project" value="TreeGrafter"/>
</dbReference>
<feature type="disulfide bond" evidence="2">
    <location>
        <begin position="210"/>
        <end position="218"/>
    </location>
</feature>
<protein>
    <submittedName>
        <fullName evidence="5">SGNH/GDSL hydrolase family protein</fullName>
    </submittedName>
</protein>
<gene>
    <name evidence="5" type="ORF">E2F48_09615</name>
</gene>
<keyword evidence="6" id="KW-1185">Reference proteome</keyword>
<evidence type="ECO:0000256" key="3">
    <source>
        <dbReference type="SAM" id="MobiDB-lite"/>
    </source>
</evidence>
<evidence type="ECO:0000256" key="2">
    <source>
        <dbReference type="PIRSR" id="PIRSR637460-2"/>
    </source>
</evidence>
<feature type="region of interest" description="Disordered" evidence="3">
    <location>
        <begin position="1"/>
        <end position="56"/>
    </location>
</feature>
<dbReference type="InterPro" id="IPR013830">
    <property type="entry name" value="SGNH_hydro"/>
</dbReference>
<evidence type="ECO:0000256" key="1">
    <source>
        <dbReference type="PIRSR" id="PIRSR637460-1"/>
    </source>
</evidence>
<dbReference type="Gene3D" id="3.40.50.1110">
    <property type="entry name" value="SGNH hydrolase"/>
    <property type="match status" value="1"/>
</dbReference>